<keyword evidence="2" id="KW-0964">Secreted</keyword>
<dbReference type="Pfam" id="PF00386">
    <property type="entry name" value="C1q"/>
    <property type="match status" value="1"/>
</dbReference>
<dbReference type="PANTHER" id="PTHR22923:SF62">
    <property type="entry name" value="CVP18"/>
    <property type="match status" value="1"/>
</dbReference>
<dbReference type="GO" id="GO:0005615">
    <property type="term" value="C:extracellular space"/>
    <property type="evidence" value="ECO:0007669"/>
    <property type="project" value="TreeGrafter"/>
</dbReference>
<evidence type="ECO:0000256" key="1">
    <source>
        <dbReference type="ARBA" id="ARBA00004613"/>
    </source>
</evidence>
<dbReference type="InterPro" id="IPR008983">
    <property type="entry name" value="Tumour_necrosis_fac-like_dom"/>
</dbReference>
<keyword evidence="3" id="KW-0732">Signal</keyword>
<sequence length="319" mass="35723">MARHLAALINLFWLFLACTIYANANGQSFEDTVQQLAKNYAEIKEVLEAKIVRLETKVIGLESKIQQQNAIVIALQNERHGDEVEIKLHETKAIVDDLAIKLSERTSAVTDIGKMPTSCSDLQHIGHRISGLYSVMGTRSVETVYCNFHPNAKEMQKWIGYVDVKSASTYFYVTRSSPFMETNIPIPFDVEQLNIGGAMNLQTGKFVAPRAGKYSFSISGVAYFPYTQLTAGLYNETPVVPSYRFQISLIKNGNWIGSGYSHATNTGGTFETFALESTLGLIKNDQVWVEISEMSDKVLLYGRRFTHFTGVFLEEDLTQ</sequence>
<comment type="subcellular location">
    <subcellularLocation>
        <location evidence="1">Secreted</location>
    </subcellularLocation>
</comment>
<gene>
    <name evidence="4" type="ORF">APZ42_024323</name>
</gene>
<dbReference type="SUPFAM" id="SSF49842">
    <property type="entry name" value="TNF-like"/>
    <property type="match status" value="1"/>
</dbReference>
<dbReference type="EMBL" id="LRGB01001581">
    <property type="protein sequence ID" value="KZS11520.1"/>
    <property type="molecule type" value="Genomic_DNA"/>
</dbReference>
<organism evidence="4 5">
    <name type="scientific">Daphnia magna</name>
    <dbReference type="NCBI Taxonomy" id="35525"/>
    <lineage>
        <taxon>Eukaryota</taxon>
        <taxon>Metazoa</taxon>
        <taxon>Ecdysozoa</taxon>
        <taxon>Arthropoda</taxon>
        <taxon>Crustacea</taxon>
        <taxon>Branchiopoda</taxon>
        <taxon>Diplostraca</taxon>
        <taxon>Cladocera</taxon>
        <taxon>Anomopoda</taxon>
        <taxon>Daphniidae</taxon>
        <taxon>Daphnia</taxon>
    </lineage>
</organism>
<dbReference type="PANTHER" id="PTHR22923">
    <property type="entry name" value="CEREBELLIN-RELATED"/>
    <property type="match status" value="1"/>
</dbReference>
<comment type="caution">
    <text evidence="4">The sequence shown here is derived from an EMBL/GenBank/DDBJ whole genome shotgun (WGS) entry which is preliminary data.</text>
</comment>
<evidence type="ECO:0000313" key="4">
    <source>
        <dbReference type="EMBL" id="KZS11520.1"/>
    </source>
</evidence>
<dbReference type="Proteomes" id="UP000076858">
    <property type="component" value="Unassembled WGS sequence"/>
</dbReference>
<dbReference type="Gene3D" id="2.60.120.40">
    <property type="match status" value="1"/>
</dbReference>
<evidence type="ECO:0000256" key="3">
    <source>
        <dbReference type="ARBA" id="ARBA00022729"/>
    </source>
</evidence>
<reference evidence="4 5" key="1">
    <citation type="submission" date="2016-03" db="EMBL/GenBank/DDBJ databases">
        <title>EvidentialGene: Evidence-directed Construction of Genes on Genomes.</title>
        <authorList>
            <person name="Gilbert D.G."/>
            <person name="Choi J.-H."/>
            <person name="Mockaitis K."/>
            <person name="Colbourne J."/>
            <person name="Pfrender M."/>
        </authorList>
    </citation>
    <scope>NUCLEOTIDE SEQUENCE [LARGE SCALE GENOMIC DNA]</scope>
    <source>
        <strain evidence="4 5">Xinb3</strain>
        <tissue evidence="4">Complete organism</tissue>
    </source>
</reference>
<protein>
    <submittedName>
        <fullName evidence="4">Uncharacterized protein</fullName>
    </submittedName>
</protein>
<proteinExistence type="predicted"/>
<dbReference type="PROSITE" id="PS51257">
    <property type="entry name" value="PROKAR_LIPOPROTEIN"/>
    <property type="match status" value="1"/>
</dbReference>
<dbReference type="AlphaFoldDB" id="A0A0P6BI54"/>
<evidence type="ECO:0000256" key="2">
    <source>
        <dbReference type="ARBA" id="ARBA00022525"/>
    </source>
</evidence>
<dbReference type="PROSITE" id="PS50871">
    <property type="entry name" value="C1Q"/>
    <property type="match status" value="1"/>
</dbReference>
<dbReference type="InterPro" id="IPR001073">
    <property type="entry name" value="C1q_dom"/>
</dbReference>
<dbReference type="InterPro" id="IPR050822">
    <property type="entry name" value="Cerebellin_Synaptic_Org"/>
</dbReference>
<dbReference type="SMART" id="SM00110">
    <property type="entry name" value="C1Q"/>
    <property type="match status" value="1"/>
</dbReference>
<name>A0A0P6BI54_9CRUS</name>
<evidence type="ECO:0000313" key="5">
    <source>
        <dbReference type="Proteomes" id="UP000076858"/>
    </source>
</evidence>
<dbReference type="OrthoDB" id="6058225at2759"/>
<keyword evidence="5" id="KW-1185">Reference proteome</keyword>
<accession>A0A0P6BI54</accession>